<dbReference type="Proteomes" id="UP000094819">
    <property type="component" value="Unassembled WGS sequence"/>
</dbReference>
<protein>
    <recommendedName>
        <fullName evidence="2">Ubiquitin-like domain-containing protein</fullName>
    </recommendedName>
</protein>
<organism evidence="3 4">
    <name type="scientific">Cryptococcus wingfieldii CBS 7118</name>
    <dbReference type="NCBI Taxonomy" id="1295528"/>
    <lineage>
        <taxon>Eukaryota</taxon>
        <taxon>Fungi</taxon>
        <taxon>Dikarya</taxon>
        <taxon>Basidiomycota</taxon>
        <taxon>Agaricomycotina</taxon>
        <taxon>Tremellomycetes</taxon>
        <taxon>Tremellales</taxon>
        <taxon>Cryptococcaceae</taxon>
        <taxon>Cryptococcus</taxon>
    </lineage>
</organism>
<accession>A0A1E3K368</accession>
<feature type="compositionally biased region" description="Basic and acidic residues" evidence="1">
    <location>
        <begin position="1"/>
        <end position="17"/>
    </location>
</feature>
<dbReference type="InterPro" id="IPR000626">
    <property type="entry name" value="Ubiquitin-like_dom"/>
</dbReference>
<feature type="region of interest" description="Disordered" evidence="1">
    <location>
        <begin position="1"/>
        <end position="24"/>
    </location>
</feature>
<gene>
    <name evidence="3" type="ORF">L198_01209</name>
</gene>
<dbReference type="Pfam" id="PF11976">
    <property type="entry name" value="Rad60-SLD"/>
    <property type="match status" value="2"/>
</dbReference>
<dbReference type="PANTHER" id="PTHR10562">
    <property type="entry name" value="SMALL UBIQUITIN-RELATED MODIFIER"/>
    <property type="match status" value="1"/>
</dbReference>
<feature type="domain" description="Ubiquitin-like" evidence="2">
    <location>
        <begin position="118"/>
        <end position="152"/>
    </location>
</feature>
<evidence type="ECO:0000313" key="4">
    <source>
        <dbReference type="Proteomes" id="UP000094819"/>
    </source>
</evidence>
<evidence type="ECO:0000256" key="1">
    <source>
        <dbReference type="SAM" id="MobiDB-lite"/>
    </source>
</evidence>
<dbReference type="RefSeq" id="XP_019035105.1">
    <property type="nucleotide sequence ID" value="XM_019173379.1"/>
</dbReference>
<dbReference type="PROSITE" id="PS50053">
    <property type="entry name" value="UBIQUITIN_2"/>
    <property type="match status" value="1"/>
</dbReference>
<name>A0A1E3K368_9TREE</name>
<dbReference type="SUPFAM" id="SSF54236">
    <property type="entry name" value="Ubiquitin-like"/>
    <property type="match status" value="2"/>
</dbReference>
<dbReference type="GeneID" id="30190422"/>
<reference evidence="3 4" key="1">
    <citation type="submission" date="2016-06" db="EMBL/GenBank/DDBJ databases">
        <title>Evolution of pathogenesis and genome organization in the Tremellales.</title>
        <authorList>
            <person name="Cuomo C."/>
            <person name="Litvintseva A."/>
            <person name="Heitman J."/>
            <person name="Chen Y."/>
            <person name="Sun S."/>
            <person name="Springer D."/>
            <person name="Dromer F."/>
            <person name="Young S."/>
            <person name="Zeng Q."/>
            <person name="Chapman S."/>
            <person name="Gujja S."/>
            <person name="Saif S."/>
            <person name="Birren B."/>
        </authorList>
    </citation>
    <scope>NUCLEOTIDE SEQUENCE [LARGE SCALE GENOMIC DNA]</scope>
    <source>
        <strain evidence="3 4">CBS 7118</strain>
    </source>
</reference>
<evidence type="ECO:0000313" key="3">
    <source>
        <dbReference type="EMBL" id="ODO07628.1"/>
    </source>
</evidence>
<proteinExistence type="predicted"/>
<dbReference type="Gene3D" id="3.10.20.90">
    <property type="entry name" value="Phosphatidylinositol 3-kinase Catalytic Subunit, Chain A, domain 1"/>
    <property type="match status" value="2"/>
</dbReference>
<dbReference type="InterPro" id="IPR022617">
    <property type="entry name" value="Rad60/SUMO-like_dom"/>
</dbReference>
<evidence type="ECO:0000259" key="2">
    <source>
        <dbReference type="PROSITE" id="PS50053"/>
    </source>
</evidence>
<sequence>MSDRGSNPPEEKPKPEEPAADPNTLNIKIVSTNGEEVFFKIKKTTKLNKLKTAYADRVGTDAGSIRYVPSPLLLLPAGYRSLCPSLSLSLSLPSSFPSLMRHIHLSSFVGWMGFGINRLIFDGERILDNQTAADLDLEDGDSLDVVLQQVGGC</sequence>
<dbReference type="EMBL" id="AWGH01000002">
    <property type="protein sequence ID" value="ODO07628.1"/>
    <property type="molecule type" value="Genomic_DNA"/>
</dbReference>
<dbReference type="InterPro" id="IPR029071">
    <property type="entry name" value="Ubiquitin-like_domsf"/>
</dbReference>
<comment type="caution">
    <text evidence="3">The sequence shown here is derived from an EMBL/GenBank/DDBJ whole genome shotgun (WGS) entry which is preliminary data.</text>
</comment>
<keyword evidence="4" id="KW-1185">Reference proteome</keyword>
<dbReference type="OrthoDB" id="442921at2759"/>
<dbReference type="AlphaFoldDB" id="A0A1E3K368"/>